<evidence type="ECO:0000313" key="3">
    <source>
        <dbReference type="EMBL" id="KDN42177.1"/>
    </source>
</evidence>
<evidence type="ECO:0000256" key="2">
    <source>
        <dbReference type="SAM" id="MobiDB-lite"/>
    </source>
</evidence>
<sequence>MSMAGVSQDPCINSSDDQDDTMRNSAHSHTHAAHGPLMPAQIHVPPLSLNSGGSGTPSSQQVNPNVSWVHFDSSTTAGRQADAQSGWVPPVSPKGGGIGGLGAVESTIAGAPVTSWALRPEVLVTRARASSAGTDANAGKPPVGLVAPTPILQGFASLLQGLYATPAAREAILSVCPPDARAEDVDNFWRGEAPSAKTSAQAREQVGEQQQPETMDEATNVSAGSQQQDPVAPKISVNAEEGDAFAAETSDVVMECVASDSPTAQARVAIDGEAEKQPGPGAQTTITTADAEADAGMDTGGEHQEQREVGSLITRAADSIIVLQRIQTLFAYMQTSNRAWVQISDVAAVLQFHAQEALSRSEGPADVVRYLFAVVAQAFRDTSLLNARLQLKNDDQISEEMESQRQAAEKIDSFKNELDFVFTSTGGRTLCYEAHTDLPDRIESTPTLYLHPDKLHSSISLAFRQTLSQGNFLIHRPARVMLFLLDHTSRGDKFEYDDPLFIDQLLWEKRKGAALPVVHPQEMQKLHQEEQVARAESLKLAQFKGQDPLQLLESSIEYFDTLSQGKGDPETSATGMNVLESLRKMLDGLKSARRELESKMDTAKQKQEALERKLVEDFSETAKQPQWQFAMTSAP</sequence>
<comment type="caution">
    <text evidence="3">The sequence shown here is derived from an EMBL/GenBank/DDBJ whole genome shotgun (WGS) entry which is preliminary data.</text>
</comment>
<feature type="region of interest" description="Disordered" evidence="2">
    <location>
        <begin position="1"/>
        <end position="64"/>
    </location>
</feature>
<feature type="compositionally biased region" description="Polar residues" evidence="2">
    <location>
        <begin position="48"/>
        <end position="64"/>
    </location>
</feature>
<feature type="compositionally biased region" description="Polar residues" evidence="2">
    <location>
        <begin position="196"/>
        <end position="229"/>
    </location>
</feature>
<dbReference type="InterPro" id="IPR055335">
    <property type="entry name" value="Ucp6/RUP1"/>
</dbReference>
<accession>A0A066VKA5</accession>
<feature type="coiled-coil region" evidence="1">
    <location>
        <begin position="579"/>
        <end position="613"/>
    </location>
</feature>
<keyword evidence="4" id="KW-1185">Reference proteome</keyword>
<dbReference type="EMBL" id="JMSN01000072">
    <property type="protein sequence ID" value="KDN42177.1"/>
    <property type="molecule type" value="Genomic_DNA"/>
</dbReference>
<dbReference type="OrthoDB" id="443682at2759"/>
<proteinExistence type="predicted"/>
<evidence type="ECO:0000313" key="4">
    <source>
        <dbReference type="Proteomes" id="UP000027361"/>
    </source>
</evidence>
<dbReference type="HOGENOM" id="CLU_430941_0_0_1"/>
<name>A0A066VKA5_TILAU</name>
<dbReference type="RefSeq" id="XP_013241958.1">
    <property type="nucleotide sequence ID" value="XM_013386504.1"/>
</dbReference>
<organism evidence="3 4">
    <name type="scientific">Tilletiaria anomala (strain ATCC 24038 / CBS 436.72 / UBC 951)</name>
    <dbReference type="NCBI Taxonomy" id="1037660"/>
    <lineage>
        <taxon>Eukaryota</taxon>
        <taxon>Fungi</taxon>
        <taxon>Dikarya</taxon>
        <taxon>Basidiomycota</taxon>
        <taxon>Ustilaginomycotina</taxon>
        <taxon>Exobasidiomycetes</taxon>
        <taxon>Georgefischeriales</taxon>
        <taxon>Tilletiariaceae</taxon>
        <taxon>Tilletiaria</taxon>
    </lineage>
</organism>
<protein>
    <submittedName>
        <fullName evidence="3">Uncharacterized protein</fullName>
    </submittedName>
</protein>
<evidence type="ECO:0000256" key="1">
    <source>
        <dbReference type="SAM" id="Coils"/>
    </source>
</evidence>
<dbReference type="Proteomes" id="UP000027361">
    <property type="component" value="Unassembled WGS sequence"/>
</dbReference>
<dbReference type="InParanoid" id="A0A066VKA5"/>
<dbReference type="AlphaFoldDB" id="A0A066VKA5"/>
<dbReference type="GeneID" id="25261782"/>
<gene>
    <name evidence="3" type="ORF">K437DRAFT_165997</name>
</gene>
<dbReference type="PANTHER" id="PTHR39597:SF1">
    <property type="entry name" value="UBA DOMAIN-CONTAINING PROTEIN RUP1"/>
    <property type="match status" value="1"/>
</dbReference>
<reference evidence="3 4" key="1">
    <citation type="submission" date="2014-05" db="EMBL/GenBank/DDBJ databases">
        <title>Draft genome sequence of a rare smut relative, Tilletiaria anomala UBC 951.</title>
        <authorList>
            <consortium name="DOE Joint Genome Institute"/>
            <person name="Toome M."/>
            <person name="Kuo A."/>
            <person name="Henrissat B."/>
            <person name="Lipzen A."/>
            <person name="Tritt A."/>
            <person name="Yoshinaga Y."/>
            <person name="Zane M."/>
            <person name="Barry K."/>
            <person name="Grigoriev I.V."/>
            <person name="Spatafora J.W."/>
            <person name="Aimea M.C."/>
        </authorList>
    </citation>
    <scope>NUCLEOTIDE SEQUENCE [LARGE SCALE GENOMIC DNA]</scope>
    <source>
        <strain evidence="3 4">UBC 951</strain>
    </source>
</reference>
<keyword evidence="1" id="KW-0175">Coiled coil</keyword>
<dbReference type="PANTHER" id="PTHR39597">
    <property type="entry name" value="UBA DOMAIN-CONTAINING PROTEIN RUP1"/>
    <property type="match status" value="1"/>
</dbReference>
<feature type="region of interest" description="Disordered" evidence="2">
    <location>
        <begin position="194"/>
        <end position="231"/>
    </location>
</feature>